<accession>A0AAD7JLR6</accession>
<comment type="caution">
    <text evidence="1">The sequence shown here is derived from an EMBL/GenBank/DDBJ whole genome shotgun (WGS) entry which is preliminary data.</text>
</comment>
<sequence length="136" mass="14544">MAHSTTRTGLIEKRFPIYSLPGTGSEPFDTLEFDARSPLIEGSQWFRLANGGPGVGISPGEQVGWRLTEDPASEIVFYMTDNPVFWTVTYTGSDENAPNVISFANIGAAVFTASVNTSATSDDSIWASHHPSGAST</sequence>
<proteinExistence type="predicted"/>
<keyword evidence="2" id="KW-1185">Reference proteome</keyword>
<dbReference type="Proteomes" id="UP001215598">
    <property type="component" value="Unassembled WGS sequence"/>
</dbReference>
<gene>
    <name evidence="1" type="ORF">B0H16DRAFT_1453557</name>
</gene>
<reference evidence="1" key="1">
    <citation type="submission" date="2023-03" db="EMBL/GenBank/DDBJ databases">
        <title>Massive genome expansion in bonnet fungi (Mycena s.s.) driven by repeated elements and novel gene families across ecological guilds.</title>
        <authorList>
            <consortium name="Lawrence Berkeley National Laboratory"/>
            <person name="Harder C.B."/>
            <person name="Miyauchi S."/>
            <person name="Viragh M."/>
            <person name="Kuo A."/>
            <person name="Thoen E."/>
            <person name="Andreopoulos B."/>
            <person name="Lu D."/>
            <person name="Skrede I."/>
            <person name="Drula E."/>
            <person name="Henrissat B."/>
            <person name="Morin E."/>
            <person name="Kohler A."/>
            <person name="Barry K."/>
            <person name="LaButti K."/>
            <person name="Morin E."/>
            <person name="Salamov A."/>
            <person name="Lipzen A."/>
            <person name="Mereny Z."/>
            <person name="Hegedus B."/>
            <person name="Baldrian P."/>
            <person name="Stursova M."/>
            <person name="Weitz H."/>
            <person name="Taylor A."/>
            <person name="Grigoriev I.V."/>
            <person name="Nagy L.G."/>
            <person name="Martin F."/>
            <person name="Kauserud H."/>
        </authorList>
    </citation>
    <scope>NUCLEOTIDE SEQUENCE</scope>
    <source>
        <strain evidence="1">CBHHK182m</strain>
    </source>
</reference>
<name>A0AAD7JLR6_9AGAR</name>
<protein>
    <submittedName>
        <fullName evidence="1">Uncharacterized protein</fullName>
    </submittedName>
</protein>
<dbReference type="EMBL" id="JARKIB010000022">
    <property type="protein sequence ID" value="KAJ7767229.1"/>
    <property type="molecule type" value="Genomic_DNA"/>
</dbReference>
<dbReference type="AlphaFoldDB" id="A0AAD7JLR6"/>
<evidence type="ECO:0000313" key="1">
    <source>
        <dbReference type="EMBL" id="KAJ7767229.1"/>
    </source>
</evidence>
<organism evidence="1 2">
    <name type="scientific">Mycena metata</name>
    <dbReference type="NCBI Taxonomy" id="1033252"/>
    <lineage>
        <taxon>Eukaryota</taxon>
        <taxon>Fungi</taxon>
        <taxon>Dikarya</taxon>
        <taxon>Basidiomycota</taxon>
        <taxon>Agaricomycotina</taxon>
        <taxon>Agaricomycetes</taxon>
        <taxon>Agaricomycetidae</taxon>
        <taxon>Agaricales</taxon>
        <taxon>Marasmiineae</taxon>
        <taxon>Mycenaceae</taxon>
        <taxon>Mycena</taxon>
    </lineage>
</organism>
<evidence type="ECO:0000313" key="2">
    <source>
        <dbReference type="Proteomes" id="UP001215598"/>
    </source>
</evidence>